<gene>
    <name evidence="1" type="ORF">DSO57_1010851</name>
</gene>
<dbReference type="Proteomes" id="UP001165960">
    <property type="component" value="Unassembled WGS sequence"/>
</dbReference>
<dbReference type="EMBL" id="QTSX02006426">
    <property type="protein sequence ID" value="KAJ9054764.1"/>
    <property type="molecule type" value="Genomic_DNA"/>
</dbReference>
<accession>A0ACC2RXH5</accession>
<comment type="caution">
    <text evidence="1">The sequence shown here is derived from an EMBL/GenBank/DDBJ whole genome shotgun (WGS) entry which is preliminary data.</text>
</comment>
<organism evidence="1 2">
    <name type="scientific">Entomophthora muscae</name>
    <dbReference type="NCBI Taxonomy" id="34485"/>
    <lineage>
        <taxon>Eukaryota</taxon>
        <taxon>Fungi</taxon>
        <taxon>Fungi incertae sedis</taxon>
        <taxon>Zoopagomycota</taxon>
        <taxon>Entomophthoromycotina</taxon>
        <taxon>Entomophthoromycetes</taxon>
        <taxon>Entomophthorales</taxon>
        <taxon>Entomophthoraceae</taxon>
        <taxon>Entomophthora</taxon>
    </lineage>
</organism>
<protein>
    <submittedName>
        <fullName evidence="1">Uncharacterized protein</fullName>
    </submittedName>
</protein>
<evidence type="ECO:0000313" key="2">
    <source>
        <dbReference type="Proteomes" id="UP001165960"/>
    </source>
</evidence>
<evidence type="ECO:0000313" key="1">
    <source>
        <dbReference type="EMBL" id="KAJ9054764.1"/>
    </source>
</evidence>
<name>A0ACC2RXH5_9FUNG</name>
<reference evidence="1" key="1">
    <citation type="submission" date="2022-04" db="EMBL/GenBank/DDBJ databases">
        <title>Genome of the entomopathogenic fungus Entomophthora muscae.</title>
        <authorList>
            <person name="Elya C."/>
            <person name="Lovett B.R."/>
            <person name="Lee E."/>
            <person name="Macias A.M."/>
            <person name="Hajek A.E."/>
            <person name="De Bivort B.L."/>
            <person name="Kasson M.T."/>
            <person name="De Fine Licht H.H."/>
            <person name="Stajich J.E."/>
        </authorList>
    </citation>
    <scope>NUCLEOTIDE SEQUENCE</scope>
    <source>
        <strain evidence="1">Berkeley</strain>
    </source>
</reference>
<sequence>MLTGESVPVSKTPLERTQLLYEELGPNQKGLSNFSPELTRSLLFSGTQIIRARSGFAPSSAGCERNFRAVAMVIRTGFNTTKGGLVRSILFPRPSQFKFYRDSFRFIGVSAVIALVGFFVTLAKLISLGMTPYLITIRTLDLTTVIIPPALPATMSIGVSFALSRLQANGVYCISPTRINVSGKVDIVCFDKTGTLTEEGLDVLGAQDVAGNHLESLLADVSTLTITQGSPLSLLHCLASCHGIKVVDNERLGDPLDLRMLESTRWILEEGGAPAVGKPSSQLVAALVRPPNQPRFSLDTLQNLRKAEDFQELAILHTFEFVSSLRRMSVVVKKWRSQVATLYTKGAPEVIATLCRPESLPKDFSTQLKAYTQKGYRVIACAGRDLGELSWPQIQSIDQAEAETNLTFLGFVVFENRLKAATPAAIAALRQAEIRQVMCTGDNPLTAVSVAFECGLIPQGALVFSPKLQGSSILWESINHDSLGHYSDAPLLLNPDTLQPPTPHGSNYAIAVTGDCFRQIMDNSPQHVIDFMLTKAHIFARMSPEEKQELVEKLHELDYCVCFCGDGANDCGALRAADVGLSLSEAEASVAAPFTSKTLDISSVPLLIREGRAALVTSFSCFKYMGLYSIIQSTTIMFLYQYGSNLGDNQFLAIDLLTILPIAVAMGRTGASSKLYPGSPSASLVSKKMLSSFLGQCLLQILVQLIVYLVLVNQDWFVVPEFNAEDPNVPSMINTTLFHLSSFQYIWGALVFSVGHPFRRPMYTNIPFIATSVILTAFYLWILLAPIDVVVEQFELVPIKQSFRYFILAFVIGNLAFSYIYEQYLASLVVVFIKGAQRTFLKLNQSRHRTGFCDHFDLPKKRFQQVEREDQARHSA</sequence>
<keyword evidence="2" id="KW-1185">Reference proteome</keyword>
<proteinExistence type="predicted"/>